<sequence>MTHHRHHHHHGGQLPRTSAEARKLNSLAEEEDIQLDYEQHRVDSDYTNAPTDPKESTIDQFDVVGKDRGLFRRDVEVTQTVTAVVATAIDVIIESGSQTIAQITVTSLPAVVSVPTLGVITIPADSNPPAAVVAAVATAGPEQQIPIGSSTTSYSTIQLTTQGSSSTQTTQSDPSSSTTSPVSITSTQSDTQSSSSSSSTTTTSTLTSSEYLTTSSSYISSTTGFPSTTSSVGSTTGSAVTSFSNSGHSTISGTQLPLSTSISPAASSLGSGSDTGKIVGGVVGGVIGLLALLLLVFLLLRWKRKQAQTTAGATEGSSRDIQGGSGPRSAEMMSQRSSNTPLAAAAVLGRWASSSSRRSGWQEDPFLAPGERGFQKVSGRKIPSVLHTGGDGYGDEIEEEHISELRTPPLEATSPVSPVSAIGGGSHRHAPMRDDFIAAGVGAGAFVLRPSPARTPTASSVDLTAPSQSSQYGTSPMRPDSLGRTLSRYDGSRSSRFTEGI</sequence>
<feature type="region of interest" description="Disordered" evidence="1">
    <location>
        <begin position="309"/>
        <end position="339"/>
    </location>
</feature>
<feature type="transmembrane region" description="Helical" evidence="2">
    <location>
        <begin position="278"/>
        <end position="300"/>
    </location>
</feature>
<protein>
    <submittedName>
        <fullName evidence="3">Syndecan-1</fullName>
    </submittedName>
</protein>
<feature type="region of interest" description="Disordered" evidence="1">
    <location>
        <begin position="1"/>
        <end position="20"/>
    </location>
</feature>
<proteinExistence type="predicted"/>
<evidence type="ECO:0000256" key="2">
    <source>
        <dbReference type="SAM" id="Phobius"/>
    </source>
</evidence>
<feature type="compositionally biased region" description="Polar residues" evidence="1">
    <location>
        <begin position="309"/>
        <end position="320"/>
    </location>
</feature>
<evidence type="ECO:0000256" key="1">
    <source>
        <dbReference type="SAM" id="MobiDB-lite"/>
    </source>
</evidence>
<organism evidence="3">
    <name type="scientific">Talaromyces marneffei PM1</name>
    <dbReference type="NCBI Taxonomy" id="1077442"/>
    <lineage>
        <taxon>Eukaryota</taxon>
        <taxon>Fungi</taxon>
        <taxon>Dikarya</taxon>
        <taxon>Ascomycota</taxon>
        <taxon>Pezizomycotina</taxon>
        <taxon>Eurotiomycetes</taxon>
        <taxon>Eurotiomycetidae</taxon>
        <taxon>Eurotiales</taxon>
        <taxon>Trichocomaceae</taxon>
        <taxon>Talaromyces</taxon>
        <taxon>Talaromyces sect. Talaromyces</taxon>
    </lineage>
</organism>
<feature type="region of interest" description="Disordered" evidence="1">
    <location>
        <begin position="454"/>
        <end position="501"/>
    </location>
</feature>
<dbReference type="HOGENOM" id="CLU_490024_0_0_1"/>
<gene>
    <name evidence="3" type="ORF">GQ26_0060450</name>
</gene>
<dbReference type="AlphaFoldDB" id="A0A093VEX1"/>
<keyword evidence="2" id="KW-1133">Transmembrane helix</keyword>
<accession>A0A093VEX1</accession>
<feature type="compositionally biased region" description="Polar residues" evidence="1">
    <location>
        <begin position="492"/>
        <end position="501"/>
    </location>
</feature>
<reference key="1">
    <citation type="journal article" date="2014" name="PLoS Genet.">
        <title>Signature Gene Expression Reveals Novel Clues to the Molecular Mechanisms of Dimorphic Transition in Penicillium marneffei.</title>
        <authorList>
            <person name="Yang E."/>
            <person name="Wang G."/>
            <person name="Cai J."/>
            <person name="Woo P.C."/>
            <person name="Lau S.K."/>
            <person name="Yuen K.-Y."/>
            <person name="Chow W.-N."/>
            <person name="Lin X."/>
        </authorList>
    </citation>
    <scope>NUCLEOTIDE SEQUENCE [LARGE SCALE GENOMIC DNA]</scope>
    <source>
        <strain>PM1</strain>
    </source>
</reference>
<feature type="region of interest" description="Disordered" evidence="1">
    <location>
        <begin position="156"/>
        <end position="246"/>
    </location>
</feature>
<dbReference type="EMBL" id="JPOX01000006">
    <property type="protein sequence ID" value="KFX50735.1"/>
    <property type="molecule type" value="Genomic_DNA"/>
</dbReference>
<dbReference type="eggNOG" id="ENOG502SG5B">
    <property type="taxonomic scope" value="Eukaryota"/>
</dbReference>
<keyword evidence="2" id="KW-0472">Membrane</keyword>
<feature type="compositionally biased region" description="Low complexity" evidence="1">
    <location>
        <begin position="156"/>
        <end position="244"/>
    </location>
</feature>
<feature type="compositionally biased region" description="Basic residues" evidence="1">
    <location>
        <begin position="1"/>
        <end position="11"/>
    </location>
</feature>
<keyword evidence="2" id="KW-0812">Transmembrane</keyword>
<name>A0A093VEX1_TALMA</name>
<reference evidence="3" key="2">
    <citation type="journal article" date="2014" name="PLoS Genet.">
        <title>Signature gene expression reveals novel clues to the molecular mechanisms of dimorphic transition in Penicillium marneffei.</title>
        <authorList>
            <person name="Yang E."/>
            <person name="Wang G."/>
            <person name="Cai J."/>
            <person name="Woo P.C."/>
            <person name="Lau S.K."/>
            <person name="Yuen K.-Y."/>
            <person name="Chow W.-N."/>
            <person name="Lin X."/>
        </authorList>
    </citation>
    <scope>NUCLEOTIDE SEQUENCE</scope>
    <source>
        <strain evidence="3">PM1</strain>
    </source>
</reference>
<evidence type="ECO:0000313" key="3">
    <source>
        <dbReference type="EMBL" id="KFX50735.1"/>
    </source>
</evidence>
<comment type="caution">
    <text evidence="3">The sequence shown here is derived from an EMBL/GenBank/DDBJ whole genome shotgun (WGS) entry which is preliminary data.</text>
</comment>
<feature type="compositionally biased region" description="Polar residues" evidence="1">
    <location>
        <begin position="454"/>
        <end position="474"/>
    </location>
</feature>